<proteinExistence type="inferred from homology"/>
<dbReference type="Gene3D" id="1.10.490.10">
    <property type="entry name" value="Globins"/>
    <property type="match status" value="2"/>
</dbReference>
<keyword evidence="5" id="KW-0561">Oxygen transport</keyword>
<comment type="subunit">
    <text evidence="1">Monomer.</text>
</comment>
<dbReference type="InterPro" id="IPR009050">
    <property type="entry name" value="Globin-like_sf"/>
</dbReference>
<protein>
    <recommendedName>
        <fullName evidence="6">Globin domain-containing protein</fullName>
    </recommendedName>
</protein>
<evidence type="ECO:0000313" key="7">
    <source>
        <dbReference type="EMBL" id="CAH2037769.1"/>
    </source>
</evidence>
<gene>
    <name evidence="7" type="ORF">IPOD504_LOCUS1310</name>
</gene>
<dbReference type="PROSITE" id="PS01033">
    <property type="entry name" value="GLOBIN"/>
    <property type="match status" value="1"/>
</dbReference>
<dbReference type="CDD" id="cd01040">
    <property type="entry name" value="Mb-like"/>
    <property type="match status" value="2"/>
</dbReference>
<dbReference type="InterPro" id="IPR013314">
    <property type="entry name" value="Globin_lamprey/hagfish"/>
</dbReference>
<name>A0ABN8HSM6_9NEOP</name>
<keyword evidence="3" id="KW-0479">Metal-binding</keyword>
<feature type="non-terminal residue" evidence="7">
    <location>
        <position position="251"/>
    </location>
</feature>
<evidence type="ECO:0000256" key="2">
    <source>
        <dbReference type="ARBA" id="ARBA00022617"/>
    </source>
</evidence>
<organism evidence="7 8">
    <name type="scientific">Iphiclides podalirius</name>
    <name type="common">scarce swallowtail</name>
    <dbReference type="NCBI Taxonomy" id="110791"/>
    <lineage>
        <taxon>Eukaryota</taxon>
        <taxon>Metazoa</taxon>
        <taxon>Ecdysozoa</taxon>
        <taxon>Arthropoda</taxon>
        <taxon>Hexapoda</taxon>
        <taxon>Insecta</taxon>
        <taxon>Pterygota</taxon>
        <taxon>Neoptera</taxon>
        <taxon>Endopterygota</taxon>
        <taxon>Lepidoptera</taxon>
        <taxon>Glossata</taxon>
        <taxon>Ditrysia</taxon>
        <taxon>Papilionoidea</taxon>
        <taxon>Papilionidae</taxon>
        <taxon>Papilioninae</taxon>
        <taxon>Iphiclides</taxon>
    </lineage>
</organism>
<reference evidence="7" key="1">
    <citation type="submission" date="2022-03" db="EMBL/GenBank/DDBJ databases">
        <authorList>
            <person name="Martin H S."/>
        </authorList>
    </citation>
    <scope>NUCLEOTIDE SEQUENCE</scope>
</reference>
<evidence type="ECO:0000259" key="6">
    <source>
        <dbReference type="PROSITE" id="PS01033"/>
    </source>
</evidence>
<dbReference type="Pfam" id="PF00042">
    <property type="entry name" value="Globin"/>
    <property type="match status" value="1"/>
</dbReference>
<dbReference type="InterPro" id="IPR012292">
    <property type="entry name" value="Globin/Proto"/>
</dbReference>
<keyword evidence="2 5" id="KW-0349">Heme</keyword>
<dbReference type="EMBL" id="OW152822">
    <property type="protein sequence ID" value="CAH2037769.1"/>
    <property type="molecule type" value="Genomic_DNA"/>
</dbReference>
<keyword evidence="5" id="KW-0813">Transport</keyword>
<dbReference type="InterPro" id="IPR000971">
    <property type="entry name" value="Globin"/>
</dbReference>
<keyword evidence="4" id="KW-0408">Iron</keyword>
<dbReference type="PANTHER" id="PTHR46783">
    <property type="entry name" value="CYTOGLOBIN"/>
    <property type="match status" value="1"/>
</dbReference>
<dbReference type="InterPro" id="IPR044399">
    <property type="entry name" value="Mb-like_M"/>
</dbReference>
<dbReference type="Proteomes" id="UP000837857">
    <property type="component" value="Chromosome 10"/>
</dbReference>
<dbReference type="PANTHER" id="PTHR46783:SF1">
    <property type="entry name" value="CYTOGLOBIN-1-RELATED"/>
    <property type="match status" value="1"/>
</dbReference>
<comment type="similarity">
    <text evidence="5">Belongs to the globin family.</text>
</comment>
<evidence type="ECO:0000313" key="8">
    <source>
        <dbReference type="Proteomes" id="UP000837857"/>
    </source>
</evidence>
<evidence type="ECO:0000256" key="4">
    <source>
        <dbReference type="ARBA" id="ARBA00023004"/>
    </source>
</evidence>
<feature type="domain" description="Globin" evidence="6">
    <location>
        <begin position="103"/>
        <end position="248"/>
    </location>
</feature>
<evidence type="ECO:0000256" key="3">
    <source>
        <dbReference type="ARBA" id="ARBA00022723"/>
    </source>
</evidence>
<evidence type="ECO:0000256" key="5">
    <source>
        <dbReference type="RuleBase" id="RU000356"/>
    </source>
</evidence>
<sequence length="251" mass="29338">MSKEQLSKSFQFKAHAINQMSSINTAVMNPHQPEVVIALMNKLGETHRKRRVKKLNLHLKTSRLNLKHLTFKACRNSHKDTMGGWVSYFWWGGDPEEVNPVSGLTRREVYAVQRSWAPVYKDSVATGTELLKRFFRAYPNAKEFFKMIRKMPEEEYAQNFQFKAHVINLMASLNQAVENLNQPEVVAVMMNKLGESHRKRKIREQNFHELKDVIVKMFIEVLKLDQTTLGAWGKTVGFWYKYIFETLNAED</sequence>
<evidence type="ECO:0000256" key="1">
    <source>
        <dbReference type="ARBA" id="ARBA00011245"/>
    </source>
</evidence>
<accession>A0ABN8HSM6</accession>
<keyword evidence="8" id="KW-1185">Reference proteome</keyword>
<dbReference type="SUPFAM" id="SSF46458">
    <property type="entry name" value="Globin-like"/>
    <property type="match status" value="2"/>
</dbReference>